<gene>
    <name evidence="2" type="ORF">JCM14722_09430</name>
</gene>
<feature type="domain" description="Metallo-beta-lactamase" evidence="1">
    <location>
        <begin position="1"/>
        <end position="175"/>
    </location>
</feature>
<dbReference type="Proteomes" id="UP001061361">
    <property type="component" value="Chromosome"/>
</dbReference>
<reference evidence="2" key="1">
    <citation type="submission" date="2022-08" db="EMBL/GenBank/DDBJ databases">
        <title>Genome Sequence of the sulphate-reducing bacterium, Pseudodesulfovibrio portus JCM14722.</title>
        <authorList>
            <person name="Kondo R."/>
            <person name="Kataoka T."/>
        </authorList>
    </citation>
    <scope>NUCLEOTIDE SEQUENCE</scope>
    <source>
        <strain evidence="2">JCM 14722</strain>
    </source>
</reference>
<dbReference type="PANTHER" id="PTHR43694">
    <property type="entry name" value="RIBONUCLEASE J"/>
    <property type="match status" value="1"/>
</dbReference>
<keyword evidence="2" id="KW-0378">Hydrolase</keyword>
<dbReference type="GO" id="GO:0016787">
    <property type="term" value="F:hydrolase activity"/>
    <property type="evidence" value="ECO:0007669"/>
    <property type="project" value="UniProtKB-KW"/>
</dbReference>
<evidence type="ECO:0000259" key="1">
    <source>
        <dbReference type="SMART" id="SM00849"/>
    </source>
</evidence>
<dbReference type="InterPro" id="IPR011108">
    <property type="entry name" value="RMMBL"/>
</dbReference>
<dbReference type="Gene3D" id="3.60.15.10">
    <property type="entry name" value="Ribonuclease Z/Hydroxyacylglutathione hydrolase-like"/>
    <property type="match status" value="1"/>
</dbReference>
<sequence length="408" mass="45954">MRSGKRRILLDAGLPLDGSATTLPLRVEGIDALFVSHCHPDHYGLASQLPEDLPVYLGELTWRFIRARHVFMNEDLPNFTTRFMHPWETIDIGEIKVTPYLMDHSSPEAFAFLVEADGKRLFYSGDFRGHGRKGKLLKNLLSNPPKKIDAMLVEGTTLGRKDQHQLSEADVEQELLSIAQNESGPVFIVCSGQNIDRIVSIFRAAKKAGRTLVIDIYTAWILEEMRCVTQNTPAMDWGGIKVLAHGWPASRQYATAKSQPDIFGGFLRRIYSLNADINLDTIRSNPGDYMIKANLWPIKRMLQETGTSKATIIYSLWPGYMSSEPGSRDMEIFEWINDAPSLTFKQVHASGHADLESLQALVKTIAPAKVIPIHTEMKNAYDKHFQQVCLLDDGQSLTLKNMENSKRK</sequence>
<evidence type="ECO:0000313" key="2">
    <source>
        <dbReference type="EMBL" id="BDQ33401.1"/>
    </source>
</evidence>
<dbReference type="Pfam" id="PF07521">
    <property type="entry name" value="RMMBL"/>
    <property type="match status" value="1"/>
</dbReference>
<dbReference type="SMART" id="SM00849">
    <property type="entry name" value="Lactamase_B"/>
    <property type="match status" value="1"/>
</dbReference>
<keyword evidence="3" id="KW-1185">Reference proteome</keyword>
<dbReference type="SUPFAM" id="SSF56281">
    <property type="entry name" value="Metallo-hydrolase/oxidoreductase"/>
    <property type="match status" value="1"/>
</dbReference>
<dbReference type="InterPro" id="IPR036866">
    <property type="entry name" value="RibonucZ/Hydroxyglut_hydro"/>
</dbReference>
<dbReference type="PANTHER" id="PTHR43694:SF1">
    <property type="entry name" value="RIBONUCLEASE J"/>
    <property type="match status" value="1"/>
</dbReference>
<name>A0ABM8APT9_9BACT</name>
<dbReference type="Pfam" id="PF12706">
    <property type="entry name" value="Lactamase_B_2"/>
    <property type="match status" value="1"/>
</dbReference>
<organism evidence="2 3">
    <name type="scientific">Pseudodesulfovibrio portus</name>
    <dbReference type="NCBI Taxonomy" id="231439"/>
    <lineage>
        <taxon>Bacteria</taxon>
        <taxon>Pseudomonadati</taxon>
        <taxon>Thermodesulfobacteriota</taxon>
        <taxon>Desulfovibrionia</taxon>
        <taxon>Desulfovibrionales</taxon>
        <taxon>Desulfovibrionaceae</taxon>
    </lineage>
</organism>
<accession>A0ABM8APT9</accession>
<dbReference type="EMBL" id="AP026708">
    <property type="protein sequence ID" value="BDQ33401.1"/>
    <property type="molecule type" value="Genomic_DNA"/>
</dbReference>
<dbReference type="InterPro" id="IPR001279">
    <property type="entry name" value="Metallo-B-lactamas"/>
</dbReference>
<evidence type="ECO:0000313" key="3">
    <source>
        <dbReference type="Proteomes" id="UP001061361"/>
    </source>
</evidence>
<protein>
    <submittedName>
        <fullName evidence="2">MBL fold hydrolase</fullName>
    </submittedName>
</protein>
<proteinExistence type="predicted"/>